<accession>A0A0B6Y6D5</accession>
<name>A0A0B6Y6D5_9EUPU</name>
<organism evidence="1">
    <name type="scientific">Arion vulgaris</name>
    <dbReference type="NCBI Taxonomy" id="1028688"/>
    <lineage>
        <taxon>Eukaryota</taxon>
        <taxon>Metazoa</taxon>
        <taxon>Spiralia</taxon>
        <taxon>Lophotrochozoa</taxon>
        <taxon>Mollusca</taxon>
        <taxon>Gastropoda</taxon>
        <taxon>Heterobranchia</taxon>
        <taxon>Euthyneura</taxon>
        <taxon>Panpulmonata</taxon>
        <taxon>Eupulmonata</taxon>
        <taxon>Stylommatophora</taxon>
        <taxon>Helicina</taxon>
        <taxon>Arionoidea</taxon>
        <taxon>Arionidae</taxon>
        <taxon>Arion</taxon>
    </lineage>
</organism>
<protein>
    <submittedName>
        <fullName evidence="1">Uncharacterized protein</fullName>
    </submittedName>
</protein>
<evidence type="ECO:0000313" key="1">
    <source>
        <dbReference type="EMBL" id="CEK51381.1"/>
    </source>
</evidence>
<proteinExistence type="predicted"/>
<gene>
    <name evidence="1" type="primary">ORF13274</name>
</gene>
<dbReference type="AlphaFoldDB" id="A0A0B6Y6D5"/>
<dbReference type="EMBL" id="HACG01004516">
    <property type="protein sequence ID" value="CEK51381.1"/>
    <property type="molecule type" value="Transcribed_RNA"/>
</dbReference>
<feature type="non-terminal residue" evidence="1">
    <location>
        <position position="1"/>
    </location>
</feature>
<sequence>CCPHHLQLTTIIELIATAKIFFPIFAAQLSVKGRPGQSTIKGQPSAKVSHVLKVSQVLKVGYM</sequence>
<reference evidence="1" key="1">
    <citation type="submission" date="2014-12" db="EMBL/GenBank/DDBJ databases">
        <title>Insight into the proteome of Arion vulgaris.</title>
        <authorList>
            <person name="Aradska J."/>
            <person name="Bulat T."/>
            <person name="Smidak R."/>
            <person name="Sarate P."/>
            <person name="Gangsoo J."/>
            <person name="Sialana F."/>
            <person name="Bilban M."/>
            <person name="Lubec G."/>
        </authorList>
    </citation>
    <scope>NUCLEOTIDE SEQUENCE</scope>
    <source>
        <tissue evidence="1">Skin</tissue>
    </source>
</reference>